<reference evidence="1" key="2">
    <citation type="journal article" date="2015" name="Data Brief">
        <title>Shoot transcriptome of the giant reed, Arundo donax.</title>
        <authorList>
            <person name="Barrero R.A."/>
            <person name="Guerrero F.D."/>
            <person name="Moolhuijzen P."/>
            <person name="Goolsby J.A."/>
            <person name="Tidwell J."/>
            <person name="Bellgard S.E."/>
            <person name="Bellgard M.I."/>
        </authorList>
    </citation>
    <scope>NUCLEOTIDE SEQUENCE</scope>
    <source>
        <tissue evidence="1">Shoot tissue taken approximately 20 cm above the soil surface</tissue>
    </source>
</reference>
<reference evidence="1" key="1">
    <citation type="submission" date="2014-09" db="EMBL/GenBank/DDBJ databases">
        <authorList>
            <person name="Magalhaes I.L.F."/>
            <person name="Oliveira U."/>
            <person name="Santos F.R."/>
            <person name="Vidigal T.H.D.A."/>
            <person name="Brescovit A.D."/>
            <person name="Santos A.J."/>
        </authorList>
    </citation>
    <scope>NUCLEOTIDE SEQUENCE</scope>
    <source>
        <tissue evidence="1">Shoot tissue taken approximately 20 cm above the soil surface</tissue>
    </source>
</reference>
<protein>
    <submittedName>
        <fullName evidence="1">Uncharacterized protein</fullName>
    </submittedName>
</protein>
<dbReference type="AlphaFoldDB" id="A0A0A9AB80"/>
<evidence type="ECO:0000313" key="1">
    <source>
        <dbReference type="EMBL" id="JAD44317.1"/>
    </source>
</evidence>
<sequence>MFNHRKRVLMDTYNQCKFFPSNMLIKDILLYNNNSILIFRQLQGGLF</sequence>
<name>A0A0A9AB80_ARUDO</name>
<dbReference type="EMBL" id="GBRH01253578">
    <property type="protein sequence ID" value="JAD44317.1"/>
    <property type="molecule type" value="Transcribed_RNA"/>
</dbReference>
<organism evidence="1">
    <name type="scientific">Arundo donax</name>
    <name type="common">Giant reed</name>
    <name type="synonym">Donax arundinaceus</name>
    <dbReference type="NCBI Taxonomy" id="35708"/>
    <lineage>
        <taxon>Eukaryota</taxon>
        <taxon>Viridiplantae</taxon>
        <taxon>Streptophyta</taxon>
        <taxon>Embryophyta</taxon>
        <taxon>Tracheophyta</taxon>
        <taxon>Spermatophyta</taxon>
        <taxon>Magnoliopsida</taxon>
        <taxon>Liliopsida</taxon>
        <taxon>Poales</taxon>
        <taxon>Poaceae</taxon>
        <taxon>PACMAD clade</taxon>
        <taxon>Arundinoideae</taxon>
        <taxon>Arundineae</taxon>
        <taxon>Arundo</taxon>
    </lineage>
</organism>
<proteinExistence type="predicted"/>
<accession>A0A0A9AB80</accession>